<evidence type="ECO:0000256" key="9">
    <source>
        <dbReference type="ARBA" id="ARBA00022840"/>
    </source>
</evidence>
<sequence length="579" mass="66044">MRQLRSVTNSLRFKLFATILLFMVPLIVVILVNDHYSVQVVRNQVAQSNKNLLSLYMNQIDSNLIDIDNYLFNLSERNTDLLQLEYPGNKGTNEYSLAKLRLYNDLKSEIEYYKTIDMFFLYSAANDDALLAGSSDYGSTFEERAAVQDEIRKLLASDLSAIDYEKWHVWNSGSGYYLYHLVRTGNVFVGAWVSADKLMTPLHLMDFGEDGGALLATNELEPMQLAGKVAEEEIDLHYDPESFALAGRERSYLVMGEASAKGEFHLIALVPQSAILQKLPYLQRISSAITIGACGFLILFMFIMRKVFLLPIQRIISAMRKLKDGNWQAQVKPYSTSTEFEMMNATFNRMIGEIRDLKINVYEEKLNHQRAELKHLQLQINPHFFLNSLNIIYNLATVKDYAVIQEMTKCLVAYFRFMFRSNSYIVTLRDELAHTRNYLRIQQLRFPGHLSYRIEAPEELLDSGIPPLVIQTIVENSIKYAVNLDGMLEIAVRASAEEGPAGRLIIRIGDSGSGYPEEVLAKLQSDEEAISEEGENVGIWNVKRRLRLLYKRNADIRFFNEPEGGAAVEIRIPTEAKGE</sequence>
<keyword evidence="5" id="KW-0597">Phosphoprotein</keyword>
<evidence type="ECO:0000313" key="16">
    <source>
        <dbReference type="Proteomes" id="UP000553776"/>
    </source>
</evidence>
<dbReference type="InterPro" id="IPR010559">
    <property type="entry name" value="Sig_transdc_His_kin_internal"/>
</dbReference>
<evidence type="ECO:0000256" key="6">
    <source>
        <dbReference type="ARBA" id="ARBA00022679"/>
    </source>
</evidence>
<evidence type="ECO:0000256" key="1">
    <source>
        <dbReference type="ARBA" id="ARBA00000085"/>
    </source>
</evidence>
<dbReference type="PANTHER" id="PTHR34220">
    <property type="entry name" value="SENSOR HISTIDINE KINASE YPDA"/>
    <property type="match status" value="1"/>
</dbReference>
<dbReference type="InterPro" id="IPR036890">
    <property type="entry name" value="HATPase_C_sf"/>
</dbReference>
<feature type="domain" description="HAMP" evidence="14">
    <location>
        <begin position="306"/>
        <end position="359"/>
    </location>
</feature>
<dbReference type="InterPro" id="IPR003594">
    <property type="entry name" value="HATPase_dom"/>
</dbReference>
<keyword evidence="7" id="KW-0547">Nucleotide-binding</keyword>
<dbReference type="Pfam" id="PF06580">
    <property type="entry name" value="His_kinase"/>
    <property type="match status" value="1"/>
</dbReference>
<dbReference type="CDD" id="cd06225">
    <property type="entry name" value="HAMP"/>
    <property type="match status" value="1"/>
</dbReference>
<dbReference type="InterPro" id="IPR050640">
    <property type="entry name" value="Bact_2-comp_sensor_kinase"/>
</dbReference>
<dbReference type="SMART" id="SM00304">
    <property type="entry name" value="HAMP"/>
    <property type="match status" value="1"/>
</dbReference>
<dbReference type="GO" id="GO:0005886">
    <property type="term" value="C:plasma membrane"/>
    <property type="evidence" value="ECO:0007669"/>
    <property type="project" value="UniProtKB-SubCell"/>
</dbReference>
<keyword evidence="4" id="KW-1003">Cell membrane</keyword>
<dbReference type="Gene3D" id="3.30.565.10">
    <property type="entry name" value="Histidine kinase-like ATPase, C-terminal domain"/>
    <property type="match status" value="1"/>
</dbReference>
<keyword evidence="16" id="KW-1185">Reference proteome</keyword>
<evidence type="ECO:0000256" key="5">
    <source>
        <dbReference type="ARBA" id="ARBA00022553"/>
    </source>
</evidence>
<dbReference type="InterPro" id="IPR005467">
    <property type="entry name" value="His_kinase_dom"/>
</dbReference>
<proteinExistence type="predicted"/>
<keyword evidence="9" id="KW-0067">ATP-binding</keyword>
<dbReference type="PANTHER" id="PTHR34220:SF7">
    <property type="entry name" value="SENSOR HISTIDINE KINASE YPDA"/>
    <property type="match status" value="1"/>
</dbReference>
<evidence type="ECO:0000256" key="4">
    <source>
        <dbReference type="ARBA" id="ARBA00022475"/>
    </source>
</evidence>
<keyword evidence="11 12" id="KW-0472">Membrane</keyword>
<comment type="subcellular location">
    <subcellularLocation>
        <location evidence="2">Cell membrane</location>
        <topology evidence="2">Multi-pass membrane protein</topology>
    </subcellularLocation>
</comment>
<dbReference type="GO" id="GO:0005524">
    <property type="term" value="F:ATP binding"/>
    <property type="evidence" value="ECO:0007669"/>
    <property type="project" value="UniProtKB-KW"/>
</dbReference>
<comment type="catalytic activity">
    <reaction evidence="1">
        <text>ATP + protein L-histidine = ADP + protein N-phospho-L-histidine.</text>
        <dbReference type="EC" id="2.7.13.3"/>
    </reaction>
</comment>
<dbReference type="PROSITE" id="PS50885">
    <property type="entry name" value="HAMP"/>
    <property type="match status" value="1"/>
</dbReference>
<evidence type="ECO:0000256" key="8">
    <source>
        <dbReference type="ARBA" id="ARBA00022777"/>
    </source>
</evidence>
<dbReference type="GO" id="GO:0000155">
    <property type="term" value="F:phosphorelay sensor kinase activity"/>
    <property type="evidence" value="ECO:0007669"/>
    <property type="project" value="InterPro"/>
</dbReference>
<dbReference type="PROSITE" id="PS50109">
    <property type="entry name" value="HIS_KIN"/>
    <property type="match status" value="1"/>
</dbReference>
<keyword evidence="12" id="KW-1133">Transmembrane helix</keyword>
<organism evidence="15 16">
    <name type="scientific">Cohnella xylanilytica</name>
    <dbReference type="NCBI Taxonomy" id="557555"/>
    <lineage>
        <taxon>Bacteria</taxon>
        <taxon>Bacillati</taxon>
        <taxon>Bacillota</taxon>
        <taxon>Bacilli</taxon>
        <taxon>Bacillales</taxon>
        <taxon>Paenibacillaceae</taxon>
        <taxon>Cohnella</taxon>
    </lineage>
</organism>
<keyword evidence="12" id="KW-0812">Transmembrane</keyword>
<keyword evidence="10" id="KW-0902">Two-component regulatory system</keyword>
<dbReference type="AlphaFoldDB" id="A0A841TZ36"/>
<feature type="transmembrane region" description="Helical" evidence="12">
    <location>
        <begin position="12"/>
        <end position="32"/>
    </location>
</feature>
<evidence type="ECO:0000256" key="2">
    <source>
        <dbReference type="ARBA" id="ARBA00004651"/>
    </source>
</evidence>
<dbReference type="SUPFAM" id="SSF158472">
    <property type="entry name" value="HAMP domain-like"/>
    <property type="match status" value="1"/>
</dbReference>
<gene>
    <name evidence="15" type="ORF">H7B90_19060</name>
</gene>
<dbReference type="InterPro" id="IPR003660">
    <property type="entry name" value="HAMP_dom"/>
</dbReference>
<dbReference type="SUPFAM" id="SSF55874">
    <property type="entry name" value="ATPase domain of HSP90 chaperone/DNA topoisomerase II/histidine kinase"/>
    <property type="match status" value="1"/>
</dbReference>
<keyword evidence="6" id="KW-0808">Transferase</keyword>
<keyword evidence="8 15" id="KW-0418">Kinase</keyword>
<reference evidence="15 16" key="1">
    <citation type="submission" date="2020-08" db="EMBL/GenBank/DDBJ databases">
        <title>Cohnella phylogeny.</title>
        <authorList>
            <person name="Dunlap C."/>
        </authorList>
    </citation>
    <scope>NUCLEOTIDE SEQUENCE [LARGE SCALE GENOMIC DNA]</scope>
    <source>
        <strain evidence="15 16">DSM 25239</strain>
    </source>
</reference>
<evidence type="ECO:0000259" key="13">
    <source>
        <dbReference type="PROSITE" id="PS50109"/>
    </source>
</evidence>
<feature type="domain" description="Histidine kinase" evidence="13">
    <location>
        <begin position="469"/>
        <end position="576"/>
    </location>
</feature>
<dbReference type="Pfam" id="PF02518">
    <property type="entry name" value="HATPase_c"/>
    <property type="match status" value="1"/>
</dbReference>
<dbReference type="EC" id="2.7.13.3" evidence="3"/>
<evidence type="ECO:0000313" key="15">
    <source>
        <dbReference type="EMBL" id="MBB6693495.1"/>
    </source>
</evidence>
<accession>A0A841TZ36</accession>
<dbReference type="Pfam" id="PF00672">
    <property type="entry name" value="HAMP"/>
    <property type="match status" value="1"/>
</dbReference>
<comment type="caution">
    <text evidence="15">The sequence shown here is derived from an EMBL/GenBank/DDBJ whole genome shotgun (WGS) entry which is preliminary data.</text>
</comment>
<evidence type="ECO:0000256" key="7">
    <source>
        <dbReference type="ARBA" id="ARBA00022741"/>
    </source>
</evidence>
<dbReference type="EMBL" id="JACJVR010000073">
    <property type="protein sequence ID" value="MBB6693495.1"/>
    <property type="molecule type" value="Genomic_DNA"/>
</dbReference>
<dbReference type="Proteomes" id="UP000553776">
    <property type="component" value="Unassembled WGS sequence"/>
</dbReference>
<protein>
    <recommendedName>
        <fullName evidence="3">histidine kinase</fullName>
        <ecNumber evidence="3">2.7.13.3</ecNumber>
    </recommendedName>
</protein>
<evidence type="ECO:0000256" key="3">
    <source>
        <dbReference type="ARBA" id="ARBA00012438"/>
    </source>
</evidence>
<dbReference type="RefSeq" id="WP_185137467.1">
    <property type="nucleotide sequence ID" value="NZ_BORM01000057.1"/>
</dbReference>
<name>A0A841TZ36_9BACL</name>
<evidence type="ECO:0000256" key="10">
    <source>
        <dbReference type="ARBA" id="ARBA00023012"/>
    </source>
</evidence>
<evidence type="ECO:0000259" key="14">
    <source>
        <dbReference type="PROSITE" id="PS50885"/>
    </source>
</evidence>
<feature type="transmembrane region" description="Helical" evidence="12">
    <location>
        <begin position="285"/>
        <end position="304"/>
    </location>
</feature>
<evidence type="ECO:0000256" key="11">
    <source>
        <dbReference type="ARBA" id="ARBA00023136"/>
    </source>
</evidence>
<evidence type="ECO:0000256" key="12">
    <source>
        <dbReference type="SAM" id="Phobius"/>
    </source>
</evidence>
<dbReference type="Gene3D" id="6.10.340.10">
    <property type="match status" value="1"/>
</dbReference>